<sequence length="341" mass="37610">MANGNDRSGFAFSPSPPYSNVNLTRNGNDNPEGTHQMIRAILAAGALACLTLAGAAEPAGAAAVALSRDKAGNETFFIFGTGRTGALENLPAELKKSGCREADLSAWTNAIDYGKLLASLSEAGIRVPRCYVPEPGKAAHFRKNLAGPEPEESGERSVVFVRALIEDNEYNRRHKLPGPFKRVKYITIHNTAEPFSARQERDRVDFRRDGMSVSFHFAVDEHEAVQILPLAIHGWHAGDGRGPGNTESIGVEICRSQCRGPADWQYRRSEANAEILASALLRHFRLTAADLRMHQDWTGKYCPHRILEENRFESFRSRVAARLANPPDEEEQRLLAGLTRP</sequence>
<dbReference type="SUPFAM" id="SSF55846">
    <property type="entry name" value="N-acetylmuramoyl-L-alanine amidase-like"/>
    <property type="match status" value="1"/>
</dbReference>
<comment type="catalytic activity">
    <reaction evidence="1">
        <text>Hydrolyzes the link between N-acetylmuramoyl residues and L-amino acid residues in certain cell-wall glycopeptides.</text>
        <dbReference type="EC" id="3.5.1.28"/>
    </reaction>
</comment>
<gene>
    <name evidence="9" type="ORF">FYJ85_00245</name>
</gene>
<protein>
    <recommendedName>
        <fullName evidence="2">N-acetylmuramoyl-L-alanine amidase</fullName>
        <ecNumber evidence="2">3.5.1.28</ecNumber>
    </recommendedName>
</protein>
<feature type="domain" description="N-acetylmuramoyl-L-alanine amidase" evidence="8">
    <location>
        <begin position="171"/>
        <end position="319"/>
    </location>
</feature>
<dbReference type="EC" id="3.5.1.28" evidence="2"/>
<evidence type="ECO:0000313" key="9">
    <source>
        <dbReference type="EMBL" id="MST95476.1"/>
    </source>
</evidence>
<evidence type="ECO:0000313" key="10">
    <source>
        <dbReference type="Proteomes" id="UP000435649"/>
    </source>
</evidence>
<dbReference type="GO" id="GO:0009253">
    <property type="term" value="P:peptidoglycan catabolic process"/>
    <property type="evidence" value="ECO:0007669"/>
    <property type="project" value="InterPro"/>
</dbReference>
<dbReference type="Pfam" id="PF01510">
    <property type="entry name" value="Amidase_2"/>
    <property type="match status" value="1"/>
</dbReference>
<evidence type="ECO:0000256" key="4">
    <source>
        <dbReference type="ARBA" id="ARBA00022969"/>
    </source>
</evidence>
<evidence type="ECO:0000256" key="7">
    <source>
        <dbReference type="SAM" id="MobiDB-lite"/>
    </source>
</evidence>
<evidence type="ECO:0000259" key="8">
    <source>
        <dbReference type="SMART" id="SM00644"/>
    </source>
</evidence>
<dbReference type="InterPro" id="IPR036505">
    <property type="entry name" value="Amidase/PGRP_sf"/>
</dbReference>
<feature type="compositionally biased region" description="Polar residues" evidence="7">
    <location>
        <begin position="18"/>
        <end position="32"/>
    </location>
</feature>
<accession>A0A844FWL7</accession>
<evidence type="ECO:0000256" key="5">
    <source>
        <dbReference type="ARBA" id="ARBA00023287"/>
    </source>
</evidence>
<dbReference type="SMART" id="SM00644">
    <property type="entry name" value="Ami_2"/>
    <property type="match status" value="1"/>
</dbReference>
<keyword evidence="4" id="KW-0749">Sporulation</keyword>
<dbReference type="EMBL" id="VUNS01000001">
    <property type="protein sequence ID" value="MST95476.1"/>
    <property type="molecule type" value="Genomic_DNA"/>
</dbReference>
<dbReference type="InterPro" id="IPR002502">
    <property type="entry name" value="Amidase_domain"/>
</dbReference>
<dbReference type="Proteomes" id="UP000435649">
    <property type="component" value="Unassembled WGS sequence"/>
</dbReference>
<dbReference type="PANTHER" id="PTHR30417:SF11">
    <property type="entry name" value="N-ACETYLMURAMOYL-L-ALANINE AMIDASE XLYA"/>
    <property type="match status" value="1"/>
</dbReference>
<proteinExistence type="predicted"/>
<dbReference type="GO" id="GO:0009254">
    <property type="term" value="P:peptidoglycan turnover"/>
    <property type="evidence" value="ECO:0007669"/>
    <property type="project" value="TreeGrafter"/>
</dbReference>
<dbReference type="AlphaFoldDB" id="A0A844FWL7"/>
<keyword evidence="6" id="KW-0961">Cell wall biogenesis/degradation</keyword>
<feature type="region of interest" description="Disordered" evidence="7">
    <location>
        <begin position="1"/>
        <end position="32"/>
    </location>
</feature>
<comment type="caution">
    <text evidence="9">The sequence shown here is derived from an EMBL/GenBank/DDBJ whole genome shotgun (WGS) entry which is preliminary data.</text>
</comment>
<evidence type="ECO:0000256" key="6">
    <source>
        <dbReference type="ARBA" id="ARBA00023316"/>
    </source>
</evidence>
<dbReference type="CDD" id="cd06583">
    <property type="entry name" value="PGRP"/>
    <property type="match status" value="1"/>
</dbReference>
<dbReference type="InterPro" id="IPR051206">
    <property type="entry name" value="NAMLAA_amidase_2"/>
</dbReference>
<evidence type="ECO:0000256" key="1">
    <source>
        <dbReference type="ARBA" id="ARBA00001561"/>
    </source>
</evidence>
<keyword evidence="3" id="KW-0378">Hydrolase</keyword>
<dbReference type="GO" id="GO:0030420">
    <property type="term" value="P:establishment of competence for transformation"/>
    <property type="evidence" value="ECO:0007669"/>
    <property type="project" value="UniProtKB-KW"/>
</dbReference>
<dbReference type="GO" id="GO:0008745">
    <property type="term" value="F:N-acetylmuramoyl-L-alanine amidase activity"/>
    <property type="evidence" value="ECO:0007669"/>
    <property type="project" value="UniProtKB-EC"/>
</dbReference>
<reference evidence="9 10" key="1">
    <citation type="submission" date="2019-08" db="EMBL/GenBank/DDBJ databases">
        <title>In-depth cultivation of the pig gut microbiome towards novel bacterial diversity and tailored functional studies.</title>
        <authorList>
            <person name="Wylensek D."/>
            <person name="Hitch T.C.A."/>
            <person name="Clavel T."/>
        </authorList>
    </citation>
    <scope>NUCLEOTIDE SEQUENCE [LARGE SCALE GENOMIC DNA]</scope>
    <source>
        <strain evidence="9 10">BBE-744-WT-12</strain>
    </source>
</reference>
<dbReference type="PANTHER" id="PTHR30417">
    <property type="entry name" value="N-ACETYLMURAMOYL-L-ALANINE AMIDASE AMID"/>
    <property type="match status" value="1"/>
</dbReference>
<dbReference type="Gene3D" id="3.40.80.10">
    <property type="entry name" value="Peptidoglycan recognition protein-like"/>
    <property type="match status" value="1"/>
</dbReference>
<keyword evidence="10" id="KW-1185">Reference proteome</keyword>
<keyword evidence="5" id="KW-0178">Competence</keyword>
<evidence type="ECO:0000256" key="3">
    <source>
        <dbReference type="ARBA" id="ARBA00022801"/>
    </source>
</evidence>
<organism evidence="9 10">
    <name type="scientific">Victivallis lenta</name>
    <dbReference type="NCBI Taxonomy" id="2606640"/>
    <lineage>
        <taxon>Bacteria</taxon>
        <taxon>Pseudomonadati</taxon>
        <taxon>Lentisphaerota</taxon>
        <taxon>Lentisphaeria</taxon>
        <taxon>Victivallales</taxon>
        <taxon>Victivallaceae</taxon>
        <taxon>Victivallis</taxon>
    </lineage>
</organism>
<evidence type="ECO:0000256" key="2">
    <source>
        <dbReference type="ARBA" id="ARBA00011901"/>
    </source>
</evidence>
<dbReference type="GO" id="GO:0030435">
    <property type="term" value="P:sporulation resulting in formation of a cellular spore"/>
    <property type="evidence" value="ECO:0007669"/>
    <property type="project" value="UniProtKB-KW"/>
</dbReference>
<name>A0A844FWL7_9BACT</name>
<dbReference type="GO" id="GO:0071555">
    <property type="term" value="P:cell wall organization"/>
    <property type="evidence" value="ECO:0007669"/>
    <property type="project" value="UniProtKB-KW"/>
</dbReference>